<feature type="compositionally biased region" description="Low complexity" evidence="1">
    <location>
        <begin position="64"/>
        <end position="78"/>
    </location>
</feature>
<protein>
    <recommendedName>
        <fullName evidence="5">Lipoprotein</fullName>
    </recommendedName>
</protein>
<keyword evidence="2" id="KW-0732">Signal</keyword>
<evidence type="ECO:0000256" key="2">
    <source>
        <dbReference type="SAM" id="SignalP"/>
    </source>
</evidence>
<evidence type="ECO:0000313" key="4">
    <source>
        <dbReference type="Proteomes" id="UP000278062"/>
    </source>
</evidence>
<dbReference type="Proteomes" id="UP000278062">
    <property type="component" value="Unassembled WGS sequence"/>
</dbReference>
<sequence>MAVATTLVEVFIMMDKRLAALSLATLLACASAGAMAGPTGPTHPDSGMQPLPGTGTGIEKNVDGTSPGAPGTSPGTKGMDPEPARKDGMNGQPHDSKKATDMGHDDDQDDDKAP</sequence>
<feature type="region of interest" description="Disordered" evidence="1">
    <location>
        <begin position="33"/>
        <end position="114"/>
    </location>
</feature>
<organism evidence="3 4">
    <name type="scientific">Pseudomonas syringae pv. apii</name>
    <dbReference type="NCBI Taxonomy" id="81036"/>
    <lineage>
        <taxon>Bacteria</taxon>
        <taxon>Pseudomonadati</taxon>
        <taxon>Pseudomonadota</taxon>
        <taxon>Gammaproteobacteria</taxon>
        <taxon>Pseudomonadales</taxon>
        <taxon>Pseudomonadaceae</taxon>
        <taxon>Pseudomonas</taxon>
    </lineage>
</organism>
<evidence type="ECO:0000256" key="1">
    <source>
        <dbReference type="SAM" id="MobiDB-lite"/>
    </source>
</evidence>
<proteinExistence type="predicted"/>
<dbReference type="AlphaFoldDB" id="A0A3M3RT92"/>
<feature type="signal peptide" evidence="2">
    <location>
        <begin position="1"/>
        <end position="36"/>
    </location>
</feature>
<gene>
    <name evidence="3" type="ORF">ALQ49_100498</name>
</gene>
<accession>A0A3M3RT92</accession>
<dbReference type="EMBL" id="RBPL01000046">
    <property type="protein sequence ID" value="RMN99594.1"/>
    <property type="molecule type" value="Genomic_DNA"/>
</dbReference>
<name>A0A3M3RT92_9PSED</name>
<evidence type="ECO:0008006" key="5">
    <source>
        <dbReference type="Google" id="ProtNLM"/>
    </source>
</evidence>
<feature type="compositionally biased region" description="Basic and acidic residues" evidence="1">
    <location>
        <begin position="79"/>
        <end position="114"/>
    </location>
</feature>
<evidence type="ECO:0000313" key="3">
    <source>
        <dbReference type="EMBL" id="RMN99594.1"/>
    </source>
</evidence>
<reference evidence="3 4" key="1">
    <citation type="submission" date="2018-08" db="EMBL/GenBank/DDBJ databases">
        <title>Recombination of ecologically and evolutionarily significant loci maintains genetic cohesion in the Pseudomonas syringae species complex.</title>
        <authorList>
            <person name="Dillon M."/>
            <person name="Thakur S."/>
            <person name="Almeida R.N.D."/>
            <person name="Weir B.S."/>
            <person name="Guttman D.S."/>
        </authorList>
    </citation>
    <scope>NUCLEOTIDE SEQUENCE [LARGE SCALE GENOMIC DNA]</scope>
    <source>
        <strain evidence="3 4">1089_5</strain>
    </source>
</reference>
<comment type="caution">
    <text evidence="3">The sequence shown here is derived from an EMBL/GenBank/DDBJ whole genome shotgun (WGS) entry which is preliminary data.</text>
</comment>
<feature type="chain" id="PRO_5030078432" description="Lipoprotein" evidence="2">
    <location>
        <begin position="37"/>
        <end position="114"/>
    </location>
</feature>